<comment type="caution">
    <text evidence="2">The sequence shown here is derived from an EMBL/GenBank/DDBJ whole genome shotgun (WGS) entry which is preliminary data.</text>
</comment>
<gene>
    <name evidence="2" type="ORF">AXG93_4698s1260</name>
</gene>
<evidence type="ECO:0000256" key="1">
    <source>
        <dbReference type="SAM" id="MobiDB-lite"/>
    </source>
</evidence>
<evidence type="ECO:0000313" key="2">
    <source>
        <dbReference type="EMBL" id="OAE20476.1"/>
    </source>
</evidence>
<organism evidence="2 3">
    <name type="scientific">Marchantia polymorpha subsp. ruderalis</name>
    <dbReference type="NCBI Taxonomy" id="1480154"/>
    <lineage>
        <taxon>Eukaryota</taxon>
        <taxon>Viridiplantae</taxon>
        <taxon>Streptophyta</taxon>
        <taxon>Embryophyta</taxon>
        <taxon>Marchantiophyta</taxon>
        <taxon>Marchantiopsida</taxon>
        <taxon>Marchantiidae</taxon>
        <taxon>Marchantiales</taxon>
        <taxon>Marchantiaceae</taxon>
        <taxon>Marchantia</taxon>
    </lineage>
</organism>
<dbReference type="Proteomes" id="UP000077202">
    <property type="component" value="Unassembled WGS sequence"/>
</dbReference>
<evidence type="ECO:0000313" key="3">
    <source>
        <dbReference type="Proteomes" id="UP000077202"/>
    </source>
</evidence>
<feature type="compositionally biased region" description="Basic and acidic residues" evidence="1">
    <location>
        <begin position="1"/>
        <end position="10"/>
    </location>
</feature>
<accession>A0A176VL31</accession>
<sequence>MNSEEIKSAHEQALAKSEVIDDPPPPPAKRPSTAAAPGVRSHPAGRGNAGKWTIGRSSLKNLDLDIYNRTAFIEEFVGSRLSS</sequence>
<reference evidence="2" key="1">
    <citation type="submission" date="2016-03" db="EMBL/GenBank/DDBJ databases">
        <title>Mechanisms controlling the formation of the plant cell surface in tip-growing cells are functionally conserved among land plants.</title>
        <authorList>
            <person name="Honkanen S."/>
            <person name="Jones V.A."/>
            <person name="Morieri G."/>
            <person name="Champion C."/>
            <person name="Hetherington A.J."/>
            <person name="Kelly S."/>
            <person name="Saint-Marcoux D."/>
            <person name="Proust H."/>
            <person name="Prescott H."/>
            <person name="Dolan L."/>
        </authorList>
    </citation>
    <scope>NUCLEOTIDE SEQUENCE [LARGE SCALE GENOMIC DNA]</scope>
    <source>
        <tissue evidence="2">Whole gametophyte</tissue>
    </source>
</reference>
<protein>
    <submittedName>
        <fullName evidence="2">Uncharacterized protein</fullName>
    </submittedName>
</protein>
<keyword evidence="3" id="KW-1185">Reference proteome</keyword>
<dbReference type="EMBL" id="LVLJ01003604">
    <property type="protein sequence ID" value="OAE20476.1"/>
    <property type="molecule type" value="Genomic_DNA"/>
</dbReference>
<name>A0A176VL31_MARPO</name>
<proteinExistence type="predicted"/>
<feature type="region of interest" description="Disordered" evidence="1">
    <location>
        <begin position="1"/>
        <end position="53"/>
    </location>
</feature>
<dbReference type="AlphaFoldDB" id="A0A176VL31"/>